<dbReference type="Proteomes" id="UP000019364">
    <property type="component" value="Unassembled WGS sequence"/>
</dbReference>
<evidence type="ECO:0000256" key="5">
    <source>
        <dbReference type="ARBA" id="ARBA00022982"/>
    </source>
</evidence>
<dbReference type="OrthoDB" id="9801085at2"/>
<name>W7YP91_9BACL</name>
<keyword evidence="7 8" id="KW-0411">Iron-sulfur</keyword>
<keyword evidence="5 8" id="KW-0249">Electron transport</keyword>
<comment type="caution">
    <text evidence="10">The sequence shown here is derived from an EMBL/GenBank/DDBJ whole genome shotgun (WGS) entry which is preliminary data.</text>
</comment>
<keyword evidence="2 8" id="KW-0813">Transport</keyword>
<evidence type="ECO:0000256" key="1">
    <source>
        <dbReference type="ARBA" id="ARBA00001966"/>
    </source>
</evidence>
<evidence type="ECO:0000256" key="3">
    <source>
        <dbReference type="ARBA" id="ARBA00022485"/>
    </source>
</evidence>
<comment type="cofactor">
    <cofactor evidence="1">
        <name>[4Fe-4S] cluster</name>
        <dbReference type="ChEBI" id="CHEBI:49883"/>
    </cofactor>
</comment>
<dbReference type="EMBL" id="BAVZ01000001">
    <property type="protein sequence ID" value="GAF06501.1"/>
    <property type="molecule type" value="Genomic_DNA"/>
</dbReference>
<evidence type="ECO:0000256" key="8">
    <source>
        <dbReference type="RuleBase" id="RU368020"/>
    </source>
</evidence>
<keyword evidence="6 8" id="KW-0408">Iron</keyword>
<keyword evidence="4 8" id="KW-0479">Metal-binding</keyword>
<keyword evidence="11" id="KW-1185">Reference proteome</keyword>
<dbReference type="PANTHER" id="PTHR39163:SF1">
    <property type="entry name" value="FERREDOXIN"/>
    <property type="match status" value="1"/>
</dbReference>
<keyword evidence="3" id="KW-0004">4Fe-4S</keyword>
<dbReference type="Pfam" id="PF13370">
    <property type="entry name" value="Fer4_13"/>
    <property type="match status" value="1"/>
</dbReference>
<dbReference type="GO" id="GO:0005506">
    <property type="term" value="F:iron ion binding"/>
    <property type="evidence" value="ECO:0007669"/>
    <property type="project" value="UniProtKB-UniRule"/>
</dbReference>
<evidence type="ECO:0000256" key="6">
    <source>
        <dbReference type="ARBA" id="ARBA00023004"/>
    </source>
</evidence>
<evidence type="ECO:0000259" key="9">
    <source>
        <dbReference type="PROSITE" id="PS51379"/>
    </source>
</evidence>
<comment type="function">
    <text evidence="8">Ferredoxins are iron-sulfur proteins that transfer electrons in a wide variety of metabolic reactions.</text>
</comment>
<evidence type="ECO:0000256" key="4">
    <source>
        <dbReference type="ARBA" id="ARBA00022723"/>
    </source>
</evidence>
<dbReference type="STRING" id="1236976.JCM16418_458"/>
<dbReference type="eggNOG" id="COG1141">
    <property type="taxonomic scope" value="Bacteria"/>
</dbReference>
<dbReference type="InterPro" id="IPR001080">
    <property type="entry name" value="3Fe4S_ferredoxin"/>
</dbReference>
<protein>
    <recommendedName>
        <fullName evidence="8">Ferredoxin</fullName>
    </recommendedName>
</protein>
<dbReference type="PROSITE" id="PS51379">
    <property type="entry name" value="4FE4S_FER_2"/>
    <property type="match status" value="1"/>
</dbReference>
<dbReference type="PANTHER" id="PTHR39163">
    <property type="entry name" value="FERREDOXIN"/>
    <property type="match status" value="1"/>
</dbReference>
<evidence type="ECO:0000313" key="10">
    <source>
        <dbReference type="EMBL" id="GAF06501.1"/>
    </source>
</evidence>
<proteinExistence type="predicted"/>
<reference evidence="10 11" key="1">
    <citation type="journal article" date="2014" name="Genome Announc.">
        <title>Draft Genome Sequence of Paenibacillus pini JCM 16418T, Isolated from the Rhizosphere of Pine Tree.</title>
        <authorList>
            <person name="Yuki M."/>
            <person name="Oshima K."/>
            <person name="Suda W."/>
            <person name="Oshida Y."/>
            <person name="Kitamura K."/>
            <person name="Iida Y."/>
            <person name="Hattori M."/>
            <person name="Ohkuma M."/>
        </authorList>
    </citation>
    <scope>NUCLEOTIDE SEQUENCE [LARGE SCALE GENOMIC DNA]</scope>
    <source>
        <strain evidence="10 11">JCM 16418</strain>
    </source>
</reference>
<feature type="domain" description="4Fe-4S ferredoxin-type" evidence="9">
    <location>
        <begin position="3"/>
        <end position="31"/>
    </location>
</feature>
<dbReference type="RefSeq" id="WP_036645597.1">
    <property type="nucleotide sequence ID" value="NZ_BAVZ01000001.1"/>
</dbReference>
<accession>W7YP91</accession>
<dbReference type="InterPro" id="IPR052395">
    <property type="entry name" value="ET_Ferredoxin"/>
</dbReference>
<dbReference type="SUPFAM" id="SSF54862">
    <property type="entry name" value="4Fe-4S ferredoxins"/>
    <property type="match status" value="1"/>
</dbReference>
<evidence type="ECO:0000313" key="11">
    <source>
        <dbReference type="Proteomes" id="UP000019364"/>
    </source>
</evidence>
<dbReference type="Gene3D" id="3.30.70.20">
    <property type="match status" value="1"/>
</dbReference>
<evidence type="ECO:0000256" key="2">
    <source>
        <dbReference type="ARBA" id="ARBA00022448"/>
    </source>
</evidence>
<dbReference type="AlphaFoldDB" id="W7YP91"/>
<dbReference type="PRINTS" id="PR00352">
    <property type="entry name" value="3FE4SFRDOXIN"/>
</dbReference>
<dbReference type="GO" id="GO:0051539">
    <property type="term" value="F:4 iron, 4 sulfur cluster binding"/>
    <property type="evidence" value="ECO:0007669"/>
    <property type="project" value="UniProtKB-KW"/>
</dbReference>
<sequence length="89" mass="9851">MAKYTWVEKNTCIACGACGATAPDIYDYDDEGYAEVVYGGDCNRGIIEIPDHMMNDLEDSHEGCPTDSIKVADTPFNAEGSHYKKEQHK</sequence>
<gene>
    <name evidence="10" type="ORF">JCM16418_458</name>
</gene>
<evidence type="ECO:0000256" key="7">
    <source>
        <dbReference type="ARBA" id="ARBA00023014"/>
    </source>
</evidence>
<dbReference type="GO" id="GO:0009055">
    <property type="term" value="F:electron transfer activity"/>
    <property type="evidence" value="ECO:0007669"/>
    <property type="project" value="UniProtKB-UniRule"/>
</dbReference>
<organism evidence="10 11">
    <name type="scientific">Paenibacillus pini JCM 16418</name>
    <dbReference type="NCBI Taxonomy" id="1236976"/>
    <lineage>
        <taxon>Bacteria</taxon>
        <taxon>Bacillati</taxon>
        <taxon>Bacillota</taxon>
        <taxon>Bacilli</taxon>
        <taxon>Bacillales</taxon>
        <taxon>Paenibacillaceae</taxon>
        <taxon>Paenibacillus</taxon>
    </lineage>
</organism>
<dbReference type="InterPro" id="IPR017896">
    <property type="entry name" value="4Fe4S_Fe-S-bd"/>
</dbReference>